<name>A0A0D2ZUD8_BRAOL</name>
<evidence type="ECO:0000256" key="2">
    <source>
        <dbReference type="SAM" id="Phobius"/>
    </source>
</evidence>
<evidence type="ECO:0000313" key="3">
    <source>
        <dbReference type="EnsemblPlants" id="Bo01242s030.1"/>
    </source>
</evidence>
<dbReference type="OMA" id="RRDENRC"/>
<dbReference type="Proteomes" id="UP000032141">
    <property type="component" value="Unassembled WGS sequence"/>
</dbReference>
<dbReference type="Gramene" id="Bo01242s030.1">
    <property type="protein sequence ID" value="Bo01242s030.1"/>
    <property type="gene ID" value="Bo01242s030"/>
</dbReference>
<dbReference type="EnsemblPlants" id="Bo01242s030.1">
    <property type="protein sequence ID" value="Bo01242s030.1"/>
    <property type="gene ID" value="Bo01242s030"/>
</dbReference>
<keyword evidence="4" id="KW-1185">Reference proteome</keyword>
<dbReference type="HOGENOM" id="CLU_2174547_0_0_1"/>
<feature type="compositionally biased region" description="Basic and acidic residues" evidence="1">
    <location>
        <begin position="78"/>
        <end position="90"/>
    </location>
</feature>
<feature type="compositionally biased region" description="Acidic residues" evidence="1">
    <location>
        <begin position="99"/>
        <end position="110"/>
    </location>
</feature>
<protein>
    <submittedName>
        <fullName evidence="3">Uncharacterized protein</fullName>
    </submittedName>
</protein>
<reference evidence="3" key="2">
    <citation type="submission" date="2015-06" db="UniProtKB">
        <authorList>
            <consortium name="EnsemblPlants"/>
        </authorList>
    </citation>
    <scope>IDENTIFICATION</scope>
</reference>
<keyword evidence="2" id="KW-0812">Transmembrane</keyword>
<keyword evidence="2" id="KW-1133">Transmembrane helix</keyword>
<evidence type="ECO:0000313" key="4">
    <source>
        <dbReference type="Proteomes" id="UP000032141"/>
    </source>
</evidence>
<evidence type="ECO:0000256" key="1">
    <source>
        <dbReference type="SAM" id="MobiDB-lite"/>
    </source>
</evidence>
<sequence length="110" mass="12395">MASLRSPLYLIILFAYGVAISSSFLARVQDEGKQRENHRTKRREALGVVPSKRGKEKYCCSETGYQISFNCREVRGEEASHKKDAKETPQKDQSNVNNEGDEDIVDASVK</sequence>
<reference evidence="3" key="1">
    <citation type="journal article" date="2014" name="Genome Biol.">
        <title>Transcriptome and methylome profiling reveals relics of genome dominance in the mesopolyploid Brassica oleracea.</title>
        <authorList>
            <person name="Parkin I.A."/>
            <person name="Koh C."/>
            <person name="Tang H."/>
            <person name="Robinson S.J."/>
            <person name="Kagale S."/>
            <person name="Clarke W.E."/>
            <person name="Town C.D."/>
            <person name="Nixon J."/>
            <person name="Krishnakumar V."/>
            <person name="Bidwell S.L."/>
            <person name="Denoeud F."/>
            <person name="Belcram H."/>
            <person name="Links M.G."/>
            <person name="Just J."/>
            <person name="Clarke C."/>
            <person name="Bender T."/>
            <person name="Huebert T."/>
            <person name="Mason A.S."/>
            <person name="Pires J.C."/>
            <person name="Barker G."/>
            <person name="Moore J."/>
            <person name="Walley P.G."/>
            <person name="Manoli S."/>
            <person name="Batley J."/>
            <person name="Edwards D."/>
            <person name="Nelson M.N."/>
            <person name="Wang X."/>
            <person name="Paterson A.H."/>
            <person name="King G."/>
            <person name="Bancroft I."/>
            <person name="Chalhoub B."/>
            <person name="Sharpe A.G."/>
        </authorList>
    </citation>
    <scope>NUCLEOTIDE SEQUENCE [LARGE SCALE GENOMIC DNA]</scope>
    <source>
        <strain evidence="3">cv. TO1000</strain>
    </source>
</reference>
<dbReference type="PANTHER" id="PTHR36336:SF1">
    <property type="entry name" value="OS09G0560400 PROTEIN"/>
    <property type="match status" value="1"/>
</dbReference>
<dbReference type="PANTHER" id="PTHR36336">
    <property type="entry name" value="OS09G0560400 PROTEIN"/>
    <property type="match status" value="1"/>
</dbReference>
<organism evidence="3 4">
    <name type="scientific">Brassica oleracea var. oleracea</name>
    <dbReference type="NCBI Taxonomy" id="109376"/>
    <lineage>
        <taxon>Eukaryota</taxon>
        <taxon>Viridiplantae</taxon>
        <taxon>Streptophyta</taxon>
        <taxon>Embryophyta</taxon>
        <taxon>Tracheophyta</taxon>
        <taxon>Spermatophyta</taxon>
        <taxon>Magnoliopsida</taxon>
        <taxon>eudicotyledons</taxon>
        <taxon>Gunneridae</taxon>
        <taxon>Pentapetalae</taxon>
        <taxon>rosids</taxon>
        <taxon>malvids</taxon>
        <taxon>Brassicales</taxon>
        <taxon>Brassicaceae</taxon>
        <taxon>Brassiceae</taxon>
        <taxon>Brassica</taxon>
    </lineage>
</organism>
<dbReference type="AlphaFoldDB" id="A0A0D2ZUD8"/>
<accession>A0A0D2ZUD8</accession>
<feature type="transmembrane region" description="Helical" evidence="2">
    <location>
        <begin position="6"/>
        <end position="26"/>
    </location>
</feature>
<proteinExistence type="predicted"/>
<feature type="region of interest" description="Disordered" evidence="1">
    <location>
        <begin position="78"/>
        <end position="110"/>
    </location>
</feature>
<keyword evidence="2" id="KW-0472">Membrane</keyword>